<evidence type="ECO:0000256" key="1">
    <source>
        <dbReference type="SAM" id="Phobius"/>
    </source>
</evidence>
<reference evidence="2 3" key="1">
    <citation type="submission" date="2014-09" db="EMBL/GenBank/DDBJ databases">
        <authorList>
            <person name="Hornung B.V."/>
        </authorList>
    </citation>
    <scope>NUCLEOTIDE SEQUENCE [LARGE SCALE GENOMIC DNA]</scope>
    <source>
        <strain evidence="2 3">FRIFI</strain>
    </source>
</reference>
<dbReference type="EMBL" id="LN650648">
    <property type="protein sequence ID" value="CEI73914.1"/>
    <property type="molecule type" value="Genomic_DNA"/>
</dbReference>
<accession>A0A2P2BXL7</accession>
<name>A0A2P2BXL7_9FIRM</name>
<dbReference type="RefSeq" id="WP_166505978.1">
    <property type="nucleotide sequence ID" value="NZ_LN650648.1"/>
</dbReference>
<keyword evidence="1" id="KW-0472">Membrane</keyword>
<proteinExistence type="predicted"/>
<dbReference type="Proteomes" id="UP000245695">
    <property type="component" value="Chromosome 1"/>
</dbReference>
<sequence>MKKRCLKNKNESKIYKQIRYKNRYFKTLTLVFLVFIFLVFTLNIVTKDKDFSESENRMLAKKPKFTFERLLEGRFTTKYEKYKVDQFIGRDFFINVKSHIDRMLGKKQNNGVYICDDGYLMEGFSKPDKENLNENIKAINDFAKKHKDINQYMFIAPNAISILDDKLPTYAPVLDQKKYLDDLNKSLDNKINFIDSYNALDKHKDEYIYYKTDHHWTTLGAYYGFLETAKAMKLDNKGKEYNIEPVANDFYGTLYSKSGFASKDTDSIDVYIPKDDNDQVVVNYVEEKKKAPSIYDSEKLKTKDKYGVFLGGNHPLVKINTTSTSDRKLLLVKDSYANSMVQFLTPYFSEIIMVDPRYFYEDIEKLIDKEKITDMLYLYNANTFFSDNTLASVLNNI</sequence>
<dbReference type="InterPro" id="IPR025945">
    <property type="entry name" value="DHHW"/>
</dbReference>
<dbReference type="AlphaFoldDB" id="A0A2P2BXL7"/>
<evidence type="ECO:0000313" key="3">
    <source>
        <dbReference type="Proteomes" id="UP000245695"/>
    </source>
</evidence>
<keyword evidence="1" id="KW-1133">Transmembrane helix</keyword>
<protein>
    <submittedName>
        <fullName evidence="2">Conserved protein</fullName>
    </submittedName>
</protein>
<feature type="transmembrane region" description="Helical" evidence="1">
    <location>
        <begin position="24"/>
        <end position="45"/>
    </location>
</feature>
<dbReference type="Pfam" id="PF14286">
    <property type="entry name" value="DHHW"/>
    <property type="match status" value="1"/>
</dbReference>
<dbReference type="KEGG" id="rhom:FRIFI_2388"/>
<evidence type="ECO:0000313" key="2">
    <source>
        <dbReference type="EMBL" id="CEI73914.1"/>
    </source>
</evidence>
<organism evidence="2 3">
    <name type="scientific">Romboutsia hominis</name>
    <dbReference type="NCBI Taxonomy" id="1507512"/>
    <lineage>
        <taxon>Bacteria</taxon>
        <taxon>Bacillati</taxon>
        <taxon>Bacillota</taxon>
        <taxon>Clostridia</taxon>
        <taxon>Peptostreptococcales</taxon>
        <taxon>Peptostreptococcaceae</taxon>
        <taxon>Romboutsia</taxon>
    </lineage>
</organism>
<keyword evidence="3" id="KW-1185">Reference proteome</keyword>
<gene>
    <name evidence="2" type="ORF">FRIFI_2388</name>
</gene>
<keyword evidence="1" id="KW-0812">Transmembrane</keyword>